<evidence type="ECO:0000256" key="1">
    <source>
        <dbReference type="ARBA" id="ARBA00004651"/>
    </source>
</evidence>
<keyword evidence="4 11" id="KW-1003">Cell membrane</keyword>
<evidence type="ECO:0000256" key="7">
    <source>
        <dbReference type="ARBA" id="ARBA00022841"/>
    </source>
</evidence>
<dbReference type="Pfam" id="PF03062">
    <property type="entry name" value="MBOAT"/>
    <property type="match status" value="1"/>
</dbReference>
<dbReference type="PIRSF" id="PIRSF016636">
    <property type="entry name" value="AlgI_DltB"/>
    <property type="match status" value="1"/>
</dbReference>
<evidence type="ECO:0000256" key="3">
    <source>
        <dbReference type="ARBA" id="ARBA00010323"/>
    </source>
</evidence>
<dbReference type="PIRSF" id="PIRSF500217">
    <property type="entry name" value="AlgI"/>
    <property type="match status" value="1"/>
</dbReference>
<feature type="transmembrane region" description="Helical" evidence="12">
    <location>
        <begin position="112"/>
        <end position="136"/>
    </location>
</feature>
<dbReference type="Proteomes" id="UP000322165">
    <property type="component" value="Unassembled WGS sequence"/>
</dbReference>
<keyword evidence="7 11" id="KW-0016">Alginate biosynthesis</keyword>
<accession>A0A5B2ZCS0</accession>
<reference evidence="13 14" key="1">
    <citation type="submission" date="2019-09" db="EMBL/GenBank/DDBJ databases">
        <title>Arenimonas chukotkensis sp. nov., a bacterium isolated from Chukotka hot spring, Arctic region, Russia.</title>
        <authorList>
            <person name="Zayulina K.S."/>
            <person name="Prokofeva M.I."/>
            <person name="Elcheninov A.G."/>
            <person name="Novikov A."/>
            <person name="Kochetkova T.V."/>
            <person name="Kublanov I.V."/>
        </authorList>
    </citation>
    <scope>NUCLEOTIDE SEQUENCE [LARGE SCALE GENOMIC DNA]</scope>
    <source>
        <strain evidence="13 14">3729k</strain>
    </source>
</reference>
<keyword evidence="10 11" id="KW-0012">Acyltransferase</keyword>
<evidence type="ECO:0000256" key="2">
    <source>
        <dbReference type="ARBA" id="ARBA00005182"/>
    </source>
</evidence>
<gene>
    <name evidence="13" type="ORF">F0415_05510</name>
</gene>
<proteinExistence type="inferred from homology"/>
<keyword evidence="6 11" id="KW-0812">Transmembrane</keyword>
<dbReference type="PANTHER" id="PTHR13285:SF23">
    <property type="entry name" value="TEICHOIC ACID D-ALANYLTRANSFERASE"/>
    <property type="match status" value="1"/>
</dbReference>
<protein>
    <recommendedName>
        <fullName evidence="11">Probable alginate O-acetylase</fullName>
        <ecNumber evidence="11">2.3.1.-</ecNumber>
    </recommendedName>
</protein>
<dbReference type="InterPro" id="IPR024194">
    <property type="entry name" value="Ac/AlaTfrase_AlgI/DltB"/>
</dbReference>
<dbReference type="AlphaFoldDB" id="A0A5B2ZCS0"/>
<dbReference type="EMBL" id="VUOD01000003">
    <property type="protein sequence ID" value="KAA2285373.1"/>
    <property type="molecule type" value="Genomic_DNA"/>
</dbReference>
<dbReference type="EC" id="2.3.1.-" evidence="11"/>
<evidence type="ECO:0000256" key="6">
    <source>
        <dbReference type="ARBA" id="ARBA00022692"/>
    </source>
</evidence>
<dbReference type="InterPro" id="IPR051085">
    <property type="entry name" value="MB_O-acyltransferase"/>
</dbReference>
<feature type="transmembrane region" description="Helical" evidence="12">
    <location>
        <begin position="439"/>
        <end position="461"/>
    </location>
</feature>
<evidence type="ECO:0000313" key="14">
    <source>
        <dbReference type="Proteomes" id="UP000322165"/>
    </source>
</evidence>
<keyword evidence="9 11" id="KW-0472">Membrane</keyword>
<dbReference type="GO" id="GO:0016746">
    <property type="term" value="F:acyltransferase activity"/>
    <property type="evidence" value="ECO:0007669"/>
    <property type="project" value="UniProtKB-KW"/>
</dbReference>
<evidence type="ECO:0000256" key="4">
    <source>
        <dbReference type="ARBA" id="ARBA00022475"/>
    </source>
</evidence>
<comment type="caution">
    <text evidence="13">The sequence shown here is derived from an EMBL/GenBank/DDBJ whole genome shotgun (WGS) entry which is preliminary data.</text>
</comment>
<keyword evidence="5 11" id="KW-0808">Transferase</keyword>
<comment type="subcellular location">
    <subcellularLocation>
        <location evidence="11">Cell inner membrane</location>
    </subcellularLocation>
    <subcellularLocation>
        <location evidence="1">Cell membrane</location>
        <topology evidence="1">Multi-pass membrane protein</topology>
    </subcellularLocation>
</comment>
<evidence type="ECO:0000313" key="13">
    <source>
        <dbReference type="EMBL" id="KAA2285373.1"/>
    </source>
</evidence>
<comment type="similarity">
    <text evidence="3 11">Belongs to the membrane-bound acyltransferase family.</text>
</comment>
<keyword evidence="11" id="KW-0997">Cell inner membrane</keyword>
<dbReference type="InterPro" id="IPR028362">
    <property type="entry name" value="AlgI"/>
</dbReference>
<dbReference type="GO" id="GO:0042121">
    <property type="term" value="P:alginic acid biosynthetic process"/>
    <property type="evidence" value="ECO:0007669"/>
    <property type="project" value="UniProtKB-UniRule"/>
</dbReference>
<evidence type="ECO:0000256" key="9">
    <source>
        <dbReference type="ARBA" id="ARBA00023136"/>
    </source>
</evidence>
<reference evidence="13 14" key="2">
    <citation type="submission" date="2019-09" db="EMBL/GenBank/DDBJ databases">
        <authorList>
            <person name="Mazur A."/>
        </authorList>
    </citation>
    <scope>NUCLEOTIDE SEQUENCE [LARGE SCALE GENOMIC DNA]</scope>
    <source>
        <strain evidence="13 14">3729k</strain>
    </source>
</reference>
<evidence type="ECO:0000256" key="8">
    <source>
        <dbReference type="ARBA" id="ARBA00022989"/>
    </source>
</evidence>
<name>A0A5B2ZCS0_9GAMM</name>
<feature type="transmembrane region" description="Helical" evidence="12">
    <location>
        <begin position="6"/>
        <end position="22"/>
    </location>
</feature>
<dbReference type="InterPro" id="IPR004299">
    <property type="entry name" value="MBOAT_fam"/>
</dbReference>
<feature type="transmembrane region" description="Helical" evidence="12">
    <location>
        <begin position="49"/>
        <end position="66"/>
    </location>
</feature>
<evidence type="ECO:0000256" key="5">
    <source>
        <dbReference type="ARBA" id="ARBA00022679"/>
    </source>
</evidence>
<sequence>MIFTSGAFLLFYLLVFGAYWLLRGREAQNWLLLLASQVFYAWWDWRFLGLMWLVIAICHAAVLLIEARWRPRLVLAAAIVLLLGVLSVFKYLDFLAGSLAALAEAVGVHLSWPALAIILPVGISFFVFEAICYVVDVYRRDLAADRKLLHTALYISFFPKMMAGPIIRASDFLPQLARPRAPTARDLQVGLKLFAVGFIYKAVFSDNVSPFVDGVFADVRGHDNHSLVMATVGFYAQIYFDFCGYSLMAIGVARTLGFHLPRNFNFPYIAASITDFWRRWHISLSTWLRDYLYIPLGGNRDGDLKRERNLMLTMLLGGLWHGASWNFVLWGGLHGAALVMHKRMSGLLHGVGRGAVAAVAWAAAGWALTQLFVLLAWIPFRAQGFGDSLQVFAAFTGLRPDQGLARAAIPYLAVILPVLLDTLALGMQSERRWLKAAPLRLPAWAVGLCLGAVLALLVMLMPMEVNNFIYFQF</sequence>
<evidence type="ECO:0000256" key="12">
    <source>
        <dbReference type="SAM" id="Phobius"/>
    </source>
</evidence>
<evidence type="ECO:0000256" key="10">
    <source>
        <dbReference type="ARBA" id="ARBA00023315"/>
    </source>
</evidence>
<evidence type="ECO:0000256" key="11">
    <source>
        <dbReference type="PIRNR" id="PIRNR016636"/>
    </source>
</evidence>
<keyword evidence="14" id="KW-1185">Reference proteome</keyword>
<dbReference type="RefSeq" id="WP_149860200.1">
    <property type="nucleotide sequence ID" value="NZ_VUOD01000003.1"/>
</dbReference>
<feature type="transmembrane region" description="Helical" evidence="12">
    <location>
        <begin position="73"/>
        <end position="92"/>
    </location>
</feature>
<comment type="pathway">
    <text evidence="2 11">Glycan biosynthesis; alginate biosynthesis.</text>
</comment>
<organism evidence="13 14">
    <name type="scientific">Arenimonas fontis</name>
    <dbReference type="NCBI Taxonomy" id="2608255"/>
    <lineage>
        <taxon>Bacteria</taxon>
        <taxon>Pseudomonadati</taxon>
        <taxon>Pseudomonadota</taxon>
        <taxon>Gammaproteobacteria</taxon>
        <taxon>Lysobacterales</taxon>
        <taxon>Lysobacteraceae</taxon>
        <taxon>Arenimonas</taxon>
    </lineage>
</organism>
<dbReference type="PANTHER" id="PTHR13285">
    <property type="entry name" value="ACYLTRANSFERASE"/>
    <property type="match status" value="1"/>
</dbReference>
<dbReference type="GO" id="GO:0005886">
    <property type="term" value="C:plasma membrane"/>
    <property type="evidence" value="ECO:0007669"/>
    <property type="project" value="UniProtKB-SubCell"/>
</dbReference>
<feature type="transmembrane region" description="Helical" evidence="12">
    <location>
        <begin position="354"/>
        <end position="378"/>
    </location>
</feature>
<feature type="transmembrane region" description="Helical" evidence="12">
    <location>
        <begin position="408"/>
        <end position="427"/>
    </location>
</feature>
<dbReference type="UniPathway" id="UPA00286"/>
<keyword evidence="8 12" id="KW-1133">Transmembrane helix</keyword>
<feature type="transmembrane region" description="Helical" evidence="12">
    <location>
        <begin position="310"/>
        <end position="333"/>
    </location>
</feature>